<accession>A0A813T8V7</accession>
<dbReference type="EMBL" id="CAJNON010000025">
    <property type="protein sequence ID" value="CAF0811179.1"/>
    <property type="molecule type" value="Genomic_DNA"/>
</dbReference>
<feature type="repeat" description="NHL" evidence="2">
    <location>
        <begin position="210"/>
        <end position="247"/>
    </location>
</feature>
<sequence length="797" mass="88743">MATGISSNRCSICEKNAAMCNCIGCKAFFCMKHFNEHRQQLTIQFDVDVVEAHDKLLEQIIQMEELKNTSSELFSTIDQWESLTIEIVKRTADRARQQLTHLLDNEKETLRKQFDSLTQEIRRRREEDEFAENDLRQFREKINKLQQSLKQLAQPNNIDVIASQIGQVDWNRLIYVEKQKEKVLPRSAHTDIDAIWINNGITVAGGNKQGNGLNQLNSPQGICIDNEDQSLYITDWCNHRIIKWKSNEKKGQVVAGGNGQGNQMNQLNSPLDIIIDKDSDNLIICDSGNQRVMLWSCRNAPTGRAIISNIDCRGLALDTNGFLYVSDHKKNEVRRWRIGESEGIVVAGGNGKGNRLDQLNGPQGVFVDRDHSVYVSDMNNYRVMKWMDGAKEGIIVAGGQGKGNNLTQLSSPYGVIVDQFDTVYVVDCGNHQIVRWPNGAIEGNIVVGGNGCGDRTNQLNYPVGFSFDQSGNLYVSDNGNHRIKKFNILSTHTDIDAIWINNGITVAGGNKQGNGLNQLNSPQGICVDNEDQSLYITDWCNHRIIKWKSNEKNGQVVAGGNGQGNQMNQLNSPFDIIIDKESDNLIICDSGNQRIMLWSCRNAPTGRAIISNIDCRGLALDTNGFLYVSDNKKNEVRRWRIGESEGIVVAGGNGKGNRLDQLNGPQGVFVDRDHSVYVSDMNNYRVMKWMEGAKEGIIAAGGQGKGNNLTQLSSPYGVIVDQFDTVYIVDCGNHQIVRWPNGAIEGNIVVGGNGCGDKTNQLNYPVGFSFDQFGNLYVSDNGNHRIKKFNILSSTCQ</sequence>
<dbReference type="Pfam" id="PF01436">
    <property type="entry name" value="NHL"/>
    <property type="match status" value="4"/>
</dbReference>
<dbReference type="PANTHER" id="PTHR24104:SF25">
    <property type="entry name" value="PROTEIN LIN-41"/>
    <property type="match status" value="1"/>
</dbReference>
<dbReference type="Proteomes" id="UP000663891">
    <property type="component" value="Unassembled WGS sequence"/>
</dbReference>
<feature type="coiled-coil region" evidence="3">
    <location>
        <begin position="85"/>
        <end position="148"/>
    </location>
</feature>
<dbReference type="PANTHER" id="PTHR24104">
    <property type="entry name" value="E3 UBIQUITIN-PROTEIN LIGASE NHLRC1-RELATED"/>
    <property type="match status" value="1"/>
</dbReference>
<evidence type="ECO:0000256" key="1">
    <source>
        <dbReference type="ARBA" id="ARBA00022737"/>
    </source>
</evidence>
<dbReference type="Gene3D" id="2.40.10.500">
    <property type="match status" value="3"/>
</dbReference>
<dbReference type="InterPro" id="IPR001258">
    <property type="entry name" value="NHL_repeat"/>
</dbReference>
<feature type="repeat" description="NHL" evidence="2">
    <location>
        <begin position="452"/>
        <end position="489"/>
    </location>
</feature>
<dbReference type="GO" id="GO:0008270">
    <property type="term" value="F:zinc ion binding"/>
    <property type="evidence" value="ECO:0007669"/>
    <property type="project" value="UniProtKB-KW"/>
</dbReference>
<gene>
    <name evidence="4" type="ORF">VCS650_LOCUS4554</name>
</gene>
<dbReference type="InterPro" id="IPR050952">
    <property type="entry name" value="TRIM-NHL_E3_ligases"/>
</dbReference>
<proteinExistence type="predicted"/>
<dbReference type="OrthoDB" id="10003088at2759"/>
<evidence type="ECO:0000313" key="4">
    <source>
        <dbReference type="EMBL" id="CAF0811179.1"/>
    </source>
</evidence>
<dbReference type="CDD" id="cd19757">
    <property type="entry name" value="Bbox1"/>
    <property type="match status" value="1"/>
</dbReference>
<evidence type="ECO:0000256" key="2">
    <source>
        <dbReference type="PROSITE-ProRule" id="PRU00504"/>
    </source>
</evidence>
<name>A0A813T8V7_9BILA</name>
<dbReference type="AlphaFoldDB" id="A0A813T8V7"/>
<comment type="caution">
    <text evidence="4">The sequence shown here is derived from an EMBL/GenBank/DDBJ whole genome shotgun (WGS) entry which is preliminary data.</text>
</comment>
<evidence type="ECO:0000313" key="5">
    <source>
        <dbReference type="Proteomes" id="UP000663891"/>
    </source>
</evidence>
<dbReference type="InterPro" id="IPR011042">
    <property type="entry name" value="6-blade_b-propeller_TolB-like"/>
</dbReference>
<evidence type="ECO:0000256" key="3">
    <source>
        <dbReference type="SAM" id="Coils"/>
    </source>
</evidence>
<reference evidence="4" key="1">
    <citation type="submission" date="2021-02" db="EMBL/GenBank/DDBJ databases">
        <authorList>
            <person name="Nowell W R."/>
        </authorList>
    </citation>
    <scope>NUCLEOTIDE SEQUENCE</scope>
</reference>
<keyword evidence="3" id="KW-0175">Coiled coil</keyword>
<feature type="repeat" description="NHL" evidence="2">
    <location>
        <begin position="513"/>
        <end position="550"/>
    </location>
</feature>
<dbReference type="PROSITE" id="PS51125">
    <property type="entry name" value="NHL"/>
    <property type="match status" value="4"/>
</dbReference>
<protein>
    <submittedName>
        <fullName evidence="4">Uncharacterized protein</fullName>
    </submittedName>
</protein>
<dbReference type="CDD" id="cd05819">
    <property type="entry name" value="NHL"/>
    <property type="match status" value="2"/>
</dbReference>
<feature type="repeat" description="NHL" evidence="2">
    <location>
        <begin position="755"/>
        <end position="792"/>
    </location>
</feature>
<organism evidence="4 5">
    <name type="scientific">Adineta steineri</name>
    <dbReference type="NCBI Taxonomy" id="433720"/>
    <lineage>
        <taxon>Eukaryota</taxon>
        <taxon>Metazoa</taxon>
        <taxon>Spiralia</taxon>
        <taxon>Gnathifera</taxon>
        <taxon>Rotifera</taxon>
        <taxon>Eurotatoria</taxon>
        <taxon>Bdelloidea</taxon>
        <taxon>Adinetida</taxon>
        <taxon>Adinetidae</taxon>
        <taxon>Adineta</taxon>
    </lineage>
</organism>
<dbReference type="Gene3D" id="2.120.10.30">
    <property type="entry name" value="TolB, C-terminal domain"/>
    <property type="match status" value="3"/>
</dbReference>
<keyword evidence="1" id="KW-0677">Repeat</keyword>
<dbReference type="SUPFAM" id="SSF101898">
    <property type="entry name" value="NHL repeat"/>
    <property type="match status" value="2"/>
</dbReference>